<dbReference type="SUPFAM" id="SSF53218">
    <property type="entry name" value="Molybdenum cofactor biosynthesis proteins"/>
    <property type="match status" value="1"/>
</dbReference>
<dbReference type="RefSeq" id="WP_008481196.1">
    <property type="nucleotide sequence ID" value="NZ_CAGS01000565.1"/>
</dbReference>
<dbReference type="AlphaFoldDB" id="I4EMI0"/>
<dbReference type="InterPro" id="IPR050101">
    <property type="entry name" value="CinA"/>
</dbReference>
<evidence type="ECO:0000259" key="3">
    <source>
        <dbReference type="SMART" id="SM00852"/>
    </source>
</evidence>
<dbReference type="HAMAP" id="MF_00226_B">
    <property type="entry name" value="CinA_B"/>
    <property type="match status" value="1"/>
</dbReference>
<sequence>MRAAILSIGSELIDGFLTDTNATFLARELVELGIELTGVFQVGDDRRRITRALRRAWEDADLAITTGGLGPTEDDLTREAIADLLGELPTVDPGLLDNLEAYFAARGTSMPPSNIKQAWLIPSATALPNPLGTAPGWFVQHDDRFIISMPGVPREMRRMWREQAVPRLVSLLGDRVVVSRTLKAIGIGESAAEEMIIDIIHREHPRVATYAKNDGLHIRITAITQNRRQAEQAVSRTEQEIRQILSQYIYGDDQVSLPVALLAPLEATRETLATSDAGSGGFLAALFSSDADVEAWYRGGLVRSYEQAAATSGIAPDSPGGTREIAAREAAMARSLLNANLGLALIVRLNGNASRDRTRADIALCLFTGTSIFERQHELVAAATEIRRRAGLWAADFLRDSLGSNARRTG</sequence>
<evidence type="ECO:0000313" key="5">
    <source>
        <dbReference type="Proteomes" id="UP000004221"/>
    </source>
</evidence>
<dbReference type="Pfam" id="PF00994">
    <property type="entry name" value="MoCF_biosynth"/>
    <property type="match status" value="1"/>
</dbReference>
<protein>
    <recommendedName>
        <fullName evidence="1">CinA-like protein</fullName>
    </recommendedName>
</protein>
<feature type="domain" description="MoaB/Mog" evidence="3">
    <location>
        <begin position="4"/>
        <end position="171"/>
    </location>
</feature>
<dbReference type="SUPFAM" id="SSF142433">
    <property type="entry name" value="CinA-like"/>
    <property type="match status" value="1"/>
</dbReference>
<dbReference type="SMART" id="SM00852">
    <property type="entry name" value="MoCF_biosynth"/>
    <property type="match status" value="1"/>
</dbReference>
<dbReference type="Gene3D" id="3.90.950.20">
    <property type="entry name" value="CinA-like"/>
    <property type="match status" value="1"/>
</dbReference>
<comment type="similarity">
    <text evidence="1">Belongs to the CinA family.</text>
</comment>
<name>I4EMI0_9BACT</name>
<dbReference type="NCBIfam" id="TIGR00200">
    <property type="entry name" value="cinA_nterm"/>
    <property type="match status" value="1"/>
</dbReference>
<dbReference type="InterPro" id="IPR036653">
    <property type="entry name" value="CinA-like_C"/>
</dbReference>
<keyword evidence="2" id="KW-0175">Coiled coil</keyword>
<dbReference type="InterPro" id="IPR036425">
    <property type="entry name" value="MoaB/Mog-like_dom_sf"/>
</dbReference>
<dbReference type="EMBL" id="CAGS01000565">
    <property type="protein sequence ID" value="CCF85893.1"/>
    <property type="molecule type" value="Genomic_DNA"/>
</dbReference>
<dbReference type="NCBIfam" id="TIGR00177">
    <property type="entry name" value="molyb_syn"/>
    <property type="match status" value="1"/>
</dbReference>
<keyword evidence="5" id="KW-1185">Reference proteome</keyword>
<accession>I4EMI0</accession>
<dbReference type="OrthoDB" id="9801454at2"/>
<dbReference type="CDD" id="cd00885">
    <property type="entry name" value="cinA"/>
    <property type="match status" value="1"/>
</dbReference>
<dbReference type="PANTHER" id="PTHR13939">
    <property type="entry name" value="NICOTINAMIDE-NUCLEOTIDE AMIDOHYDROLASE PNCC"/>
    <property type="match status" value="1"/>
</dbReference>
<evidence type="ECO:0000313" key="4">
    <source>
        <dbReference type="EMBL" id="CCF85893.1"/>
    </source>
</evidence>
<feature type="coiled-coil region" evidence="2">
    <location>
        <begin position="220"/>
        <end position="247"/>
    </location>
</feature>
<dbReference type="PIRSF" id="PIRSF006728">
    <property type="entry name" value="CinA"/>
    <property type="match status" value="1"/>
</dbReference>
<dbReference type="Gene3D" id="3.30.70.2860">
    <property type="match status" value="1"/>
</dbReference>
<organism evidence="4 5">
    <name type="scientific">Nitrolancea hollandica Lb</name>
    <dbReference type="NCBI Taxonomy" id="1129897"/>
    <lineage>
        <taxon>Bacteria</taxon>
        <taxon>Pseudomonadati</taxon>
        <taxon>Thermomicrobiota</taxon>
        <taxon>Thermomicrobia</taxon>
        <taxon>Sphaerobacterales</taxon>
        <taxon>Sphaerobacterineae</taxon>
        <taxon>Sphaerobacteraceae</taxon>
        <taxon>Nitrolancea</taxon>
    </lineage>
</organism>
<dbReference type="InterPro" id="IPR008135">
    <property type="entry name" value="Competence-induced_CinA"/>
</dbReference>
<reference evidence="4 5" key="1">
    <citation type="journal article" date="2012" name="ISME J.">
        <title>Nitrification expanded: discovery, physiology and genomics of a nitrite-oxidizing bacterium from the phylum Chloroflexi.</title>
        <authorList>
            <person name="Sorokin D.Y."/>
            <person name="Lucker S."/>
            <person name="Vejmelkova D."/>
            <person name="Kostrikina N.A."/>
            <person name="Kleerebezem R."/>
            <person name="Rijpstra W.I."/>
            <person name="Damste J.S."/>
            <person name="Le Paslier D."/>
            <person name="Muyzer G."/>
            <person name="Wagner M."/>
            <person name="van Loosdrecht M.C."/>
            <person name="Daims H."/>
        </authorList>
    </citation>
    <scope>NUCLEOTIDE SEQUENCE [LARGE SCALE GENOMIC DNA]</scope>
    <source>
        <strain evidence="5">none</strain>
    </source>
</reference>
<proteinExistence type="inferred from homology"/>
<dbReference type="Proteomes" id="UP000004221">
    <property type="component" value="Unassembled WGS sequence"/>
</dbReference>
<dbReference type="InterPro" id="IPR001453">
    <property type="entry name" value="MoaB/Mog_dom"/>
</dbReference>
<gene>
    <name evidence="4" type="ORF">NITHO_6070002</name>
</gene>
<comment type="caution">
    <text evidence="4">The sequence shown here is derived from an EMBL/GenBank/DDBJ whole genome shotgun (WGS) entry which is preliminary data.</text>
</comment>
<dbReference type="Pfam" id="PF18146">
    <property type="entry name" value="CinA_KH"/>
    <property type="match status" value="1"/>
</dbReference>
<dbReference type="Gene3D" id="3.40.980.10">
    <property type="entry name" value="MoaB/Mog-like domain"/>
    <property type="match status" value="1"/>
</dbReference>
<evidence type="ECO:0000256" key="2">
    <source>
        <dbReference type="SAM" id="Coils"/>
    </source>
</evidence>
<evidence type="ECO:0000256" key="1">
    <source>
        <dbReference type="HAMAP-Rule" id="MF_00226"/>
    </source>
</evidence>
<dbReference type="PANTHER" id="PTHR13939:SF0">
    <property type="entry name" value="NMN AMIDOHYDROLASE-LIKE PROTEIN YFAY"/>
    <property type="match status" value="1"/>
</dbReference>
<dbReference type="InterPro" id="IPR041424">
    <property type="entry name" value="CinA_KH"/>
</dbReference>